<gene>
    <name evidence="1" type="ORF">BVtw_15800</name>
</gene>
<dbReference type="HOGENOM" id="CLU_1783079_0_0_5"/>
<evidence type="ECO:0000313" key="1">
    <source>
        <dbReference type="EMBL" id="ENN92933.1"/>
    </source>
</evidence>
<protein>
    <submittedName>
        <fullName evidence="1">Uncharacterized protein</fullName>
    </submittedName>
</protein>
<accession>N6URZ1</accession>
<dbReference type="EMBL" id="AGWD01000027">
    <property type="protein sequence ID" value="ENN92933.1"/>
    <property type="molecule type" value="Genomic_DNA"/>
</dbReference>
<dbReference type="AlphaFoldDB" id="N6URZ1"/>
<sequence length="145" mass="16667">MLFPHAFLFFDLVIQPQTLEKRIIRHHDDHSDQNGQVIIVRRRKATPSMGTPYPLSDLFCCSVISSSCCIVFFNLRSRRLWSPQRTGKGMRKQTQIKTGRRKITCSTPYQPCNGWSEGLAQTGVSKAVMMENAQNIIRKQRNTLL</sequence>
<comment type="caution">
    <text evidence="1">The sequence shown here is derived from an EMBL/GenBank/DDBJ whole genome shotgun (WGS) entry which is preliminary data.</text>
</comment>
<dbReference type="Proteomes" id="UP000014011">
    <property type="component" value="Unassembled WGS sequence"/>
</dbReference>
<reference evidence="1 2" key="1">
    <citation type="journal article" date="2013" name="PLoS Genet.">
        <title>A gene transfer agent and a dynamic repertoire of secretion systems hold the keys to the explosive radiation of the emerging pathogen Bartonella.</title>
        <authorList>
            <person name="Guy L."/>
            <person name="Nystedt B."/>
            <person name="Toft C."/>
            <person name="Zaremba-Niedzwiedzka K."/>
            <person name="Berglund E.C."/>
            <person name="Granberg F."/>
            <person name="Naslund K."/>
            <person name="Eriksson A.S."/>
            <person name="Andersson S.G."/>
        </authorList>
    </citation>
    <scope>NUCLEOTIDE SEQUENCE [LARGE SCALE GENOMIC DNA]</scope>
    <source>
        <strain evidence="1">Tweed</strain>
    </source>
</reference>
<organism evidence="1 2">
    <name type="scientific">Bartonella vinsonii subsp. berkhoffii str. Tweed</name>
    <dbReference type="NCBI Taxonomy" id="1094502"/>
    <lineage>
        <taxon>Bacteria</taxon>
        <taxon>Pseudomonadati</taxon>
        <taxon>Pseudomonadota</taxon>
        <taxon>Alphaproteobacteria</taxon>
        <taxon>Hyphomicrobiales</taxon>
        <taxon>Bartonellaceae</taxon>
        <taxon>Bartonella</taxon>
    </lineage>
</organism>
<proteinExistence type="predicted"/>
<evidence type="ECO:0000313" key="2">
    <source>
        <dbReference type="Proteomes" id="UP000014011"/>
    </source>
</evidence>
<name>N6URZ1_BARVB</name>